<dbReference type="Pfam" id="PF00347">
    <property type="entry name" value="Ribosomal_L6"/>
    <property type="match status" value="2"/>
</dbReference>
<dbReference type="PANTHER" id="PTHR11655:SF14">
    <property type="entry name" value="LARGE RIBOSOMAL SUBUNIT PROTEIN UL6M"/>
    <property type="match status" value="1"/>
</dbReference>
<evidence type="ECO:0000313" key="8">
    <source>
        <dbReference type="Proteomes" id="UP000177521"/>
    </source>
</evidence>
<dbReference type="GO" id="GO:0019843">
    <property type="term" value="F:rRNA binding"/>
    <property type="evidence" value="ECO:0007669"/>
    <property type="project" value="UniProtKB-UniRule"/>
</dbReference>
<organism evidence="7 8">
    <name type="scientific">Candidatus Abawacabacteria bacterium RIFCSPHIGHO2_01_FULL_46_8</name>
    <dbReference type="NCBI Taxonomy" id="1817815"/>
    <lineage>
        <taxon>Bacteria</taxon>
        <taxon>Candidatus Abawacaibacteriota</taxon>
    </lineage>
</organism>
<dbReference type="GO" id="GO:0003735">
    <property type="term" value="F:structural constituent of ribosome"/>
    <property type="evidence" value="ECO:0007669"/>
    <property type="project" value="UniProtKB-UniRule"/>
</dbReference>
<dbReference type="InterPro" id="IPR020040">
    <property type="entry name" value="Ribosomal_uL6_a/b-dom"/>
</dbReference>
<sequence length="180" mass="19281">MSRIGKLPVPLAGAKTSLHNGLLKIEGPKGSLELKLRPEVAVNITESEIIVTRRDDQSVSKCMHGLTRSLIANMIAGVTQGFSKQLEIRGVGYRAALQGKKLVLNLGFSHPVELILPVGIDLKVEKEVLTVSGFDKGAVGQFAAKVRSLKPPEPYKGKGVRYLGEYVPQKVGKRAAASGT</sequence>
<accession>A0A1F4XMW5</accession>
<evidence type="ECO:0000256" key="2">
    <source>
        <dbReference type="ARBA" id="ARBA00023274"/>
    </source>
</evidence>
<dbReference type="AlphaFoldDB" id="A0A1F4XMW5"/>
<evidence type="ECO:0000256" key="5">
    <source>
        <dbReference type="RuleBase" id="RU003870"/>
    </source>
</evidence>
<dbReference type="PIRSF" id="PIRSF002162">
    <property type="entry name" value="Ribosomal_L6"/>
    <property type="match status" value="1"/>
</dbReference>
<dbReference type="PANTHER" id="PTHR11655">
    <property type="entry name" value="60S/50S RIBOSOMAL PROTEIN L6/L9"/>
    <property type="match status" value="1"/>
</dbReference>
<keyword evidence="3 5" id="KW-0694">RNA-binding</keyword>
<dbReference type="InterPro" id="IPR036789">
    <property type="entry name" value="Ribosomal_uL6-like_a/b-dom_sf"/>
</dbReference>
<gene>
    <name evidence="3" type="primary">rplF</name>
    <name evidence="7" type="ORF">A2788_00960</name>
</gene>
<comment type="function">
    <text evidence="3 5">This protein binds to the 23S rRNA, and is important in its secondary structure. It is located near the subunit interface in the base of the L7/L12 stalk, and near the tRNA binding site of the peptidyltransferase center.</text>
</comment>
<comment type="subunit">
    <text evidence="3">Part of the 50S ribosomal subunit.</text>
</comment>
<evidence type="ECO:0000313" key="7">
    <source>
        <dbReference type="EMBL" id="OGC82944.1"/>
    </source>
</evidence>
<dbReference type="GO" id="GO:0002181">
    <property type="term" value="P:cytoplasmic translation"/>
    <property type="evidence" value="ECO:0007669"/>
    <property type="project" value="TreeGrafter"/>
</dbReference>
<dbReference type="SUPFAM" id="SSF56053">
    <property type="entry name" value="Ribosomal protein L6"/>
    <property type="match status" value="2"/>
</dbReference>
<evidence type="ECO:0000256" key="3">
    <source>
        <dbReference type="HAMAP-Rule" id="MF_01365"/>
    </source>
</evidence>
<feature type="domain" description="Large ribosomal subunit protein uL6 alpha-beta" evidence="6">
    <location>
        <begin position="14"/>
        <end position="81"/>
    </location>
</feature>
<dbReference type="InterPro" id="IPR019906">
    <property type="entry name" value="Ribosomal_uL6_bac-type"/>
</dbReference>
<dbReference type="HAMAP" id="MF_01365_B">
    <property type="entry name" value="Ribosomal_uL6_B"/>
    <property type="match status" value="1"/>
</dbReference>
<dbReference type="InterPro" id="IPR002358">
    <property type="entry name" value="Ribosomal_uL6_CS"/>
</dbReference>
<comment type="similarity">
    <text evidence="3 4">Belongs to the universal ribosomal protein uL6 family.</text>
</comment>
<dbReference type="Gene3D" id="3.90.930.12">
    <property type="entry name" value="Ribosomal protein L6, alpha-beta domain"/>
    <property type="match status" value="2"/>
</dbReference>
<dbReference type="GO" id="GO:0022625">
    <property type="term" value="C:cytosolic large ribosomal subunit"/>
    <property type="evidence" value="ECO:0007669"/>
    <property type="project" value="UniProtKB-UniRule"/>
</dbReference>
<evidence type="ECO:0000259" key="6">
    <source>
        <dbReference type="Pfam" id="PF00347"/>
    </source>
</evidence>
<dbReference type="NCBIfam" id="TIGR03654">
    <property type="entry name" value="L6_bact"/>
    <property type="match status" value="1"/>
</dbReference>
<dbReference type="PRINTS" id="PR00059">
    <property type="entry name" value="RIBOSOMALL6"/>
</dbReference>
<dbReference type="EMBL" id="MEWS01000004">
    <property type="protein sequence ID" value="OGC82944.1"/>
    <property type="molecule type" value="Genomic_DNA"/>
</dbReference>
<keyword evidence="2 3" id="KW-0687">Ribonucleoprotein</keyword>
<protein>
    <recommendedName>
        <fullName evidence="3">Large ribosomal subunit protein uL6</fullName>
    </recommendedName>
</protein>
<feature type="domain" description="Large ribosomal subunit protein uL6 alpha-beta" evidence="6">
    <location>
        <begin position="90"/>
        <end position="162"/>
    </location>
</feature>
<dbReference type="InterPro" id="IPR000702">
    <property type="entry name" value="Ribosomal_uL6-like"/>
</dbReference>
<keyword evidence="1 3" id="KW-0689">Ribosomal protein</keyword>
<comment type="caution">
    <text evidence="7">The sequence shown here is derived from an EMBL/GenBank/DDBJ whole genome shotgun (WGS) entry which is preliminary data.</text>
</comment>
<evidence type="ECO:0000256" key="1">
    <source>
        <dbReference type="ARBA" id="ARBA00022980"/>
    </source>
</evidence>
<dbReference type="PROSITE" id="PS00525">
    <property type="entry name" value="RIBOSOMAL_L6_1"/>
    <property type="match status" value="1"/>
</dbReference>
<proteinExistence type="inferred from homology"/>
<name>A0A1F4XMW5_9BACT</name>
<reference evidence="7 8" key="1">
    <citation type="journal article" date="2016" name="Nat. Commun.">
        <title>Thousands of microbial genomes shed light on interconnected biogeochemical processes in an aquifer system.</title>
        <authorList>
            <person name="Anantharaman K."/>
            <person name="Brown C.T."/>
            <person name="Hug L.A."/>
            <person name="Sharon I."/>
            <person name="Castelle C.J."/>
            <person name="Probst A.J."/>
            <person name="Thomas B.C."/>
            <person name="Singh A."/>
            <person name="Wilkins M.J."/>
            <person name="Karaoz U."/>
            <person name="Brodie E.L."/>
            <person name="Williams K.H."/>
            <person name="Hubbard S.S."/>
            <person name="Banfield J.F."/>
        </authorList>
    </citation>
    <scope>NUCLEOTIDE SEQUENCE [LARGE SCALE GENOMIC DNA]</scope>
</reference>
<evidence type="ECO:0000256" key="4">
    <source>
        <dbReference type="RuleBase" id="RU003869"/>
    </source>
</evidence>
<keyword evidence="3 5" id="KW-0699">rRNA-binding</keyword>
<dbReference type="Proteomes" id="UP000177521">
    <property type="component" value="Unassembled WGS sequence"/>
</dbReference>